<dbReference type="RefSeq" id="WP_219505299.1">
    <property type="nucleotide sequence ID" value="NZ_JAHXDN010000005.1"/>
</dbReference>
<evidence type="ECO:0000313" key="1">
    <source>
        <dbReference type="EMBL" id="MBW4709584.1"/>
    </source>
</evidence>
<keyword evidence="2" id="KW-1185">Reference proteome</keyword>
<dbReference type="AlphaFoldDB" id="A0A9X1FXG8"/>
<accession>A0A9X1FXG8</accession>
<evidence type="ECO:0000313" key="2">
    <source>
        <dbReference type="Proteomes" id="UP001138661"/>
    </source>
</evidence>
<reference evidence="1" key="1">
    <citation type="submission" date="2021-07" db="EMBL/GenBank/DDBJ databases">
        <title>Roseobacter insulae sp. nov., isolated from a tidal flat.</title>
        <authorList>
            <person name="Park S."/>
            <person name="Yoon J.-H."/>
        </authorList>
    </citation>
    <scope>NUCLEOTIDE SEQUENCE</scope>
    <source>
        <strain evidence="1">YSTF-M11</strain>
    </source>
</reference>
<dbReference type="Proteomes" id="UP001138661">
    <property type="component" value="Unassembled WGS sequence"/>
</dbReference>
<dbReference type="EMBL" id="JAHXDN010000005">
    <property type="protein sequence ID" value="MBW4709584.1"/>
    <property type="molecule type" value="Genomic_DNA"/>
</dbReference>
<dbReference type="PROSITE" id="PS51257">
    <property type="entry name" value="PROKAR_LIPOPROTEIN"/>
    <property type="match status" value="1"/>
</dbReference>
<comment type="caution">
    <text evidence="1">The sequence shown here is derived from an EMBL/GenBank/DDBJ whole genome shotgun (WGS) entry which is preliminary data.</text>
</comment>
<protein>
    <recommendedName>
        <fullName evidence="3">Lipoprotein</fullName>
    </recommendedName>
</protein>
<evidence type="ECO:0008006" key="3">
    <source>
        <dbReference type="Google" id="ProtNLM"/>
    </source>
</evidence>
<organism evidence="1 2">
    <name type="scientific">Roseobacter insulae</name>
    <dbReference type="NCBI Taxonomy" id="2859783"/>
    <lineage>
        <taxon>Bacteria</taxon>
        <taxon>Pseudomonadati</taxon>
        <taxon>Pseudomonadota</taxon>
        <taxon>Alphaproteobacteria</taxon>
        <taxon>Rhodobacterales</taxon>
        <taxon>Roseobacteraceae</taxon>
        <taxon>Roseobacter</taxon>
    </lineage>
</organism>
<gene>
    <name evidence="1" type="ORF">KX928_17495</name>
</gene>
<proteinExistence type="predicted"/>
<name>A0A9X1FXG8_9RHOB</name>
<sequence>MRTLAAAILPLILIGCATEAPLNARAALDRLQDLATPHAAALAGEDVNEMRRTGRDLIASIDAAAGPQ</sequence>